<keyword evidence="3" id="KW-1185">Reference proteome</keyword>
<evidence type="ECO:0000313" key="2">
    <source>
        <dbReference type="EMBL" id="KAJ8867345.1"/>
    </source>
</evidence>
<feature type="domain" description="CRAL/TRIO N-terminal" evidence="1">
    <location>
        <begin position="161"/>
        <end position="186"/>
    </location>
</feature>
<reference evidence="2 3" key="1">
    <citation type="submission" date="2023-02" db="EMBL/GenBank/DDBJ databases">
        <title>LHISI_Scaffold_Assembly.</title>
        <authorList>
            <person name="Stuart O.P."/>
            <person name="Cleave R."/>
            <person name="Magrath M.J.L."/>
            <person name="Mikheyev A.S."/>
        </authorList>
    </citation>
    <scope>NUCLEOTIDE SEQUENCE [LARGE SCALE GENOMIC DNA]</scope>
    <source>
        <strain evidence="2">Daus_M_001</strain>
        <tissue evidence="2">Leg muscle</tissue>
    </source>
</reference>
<evidence type="ECO:0000259" key="1">
    <source>
        <dbReference type="SMART" id="SM01100"/>
    </source>
</evidence>
<dbReference type="SMART" id="SM01100">
    <property type="entry name" value="CRAL_TRIO_N"/>
    <property type="match status" value="1"/>
</dbReference>
<dbReference type="PANTHER" id="PTHR10174:SF212">
    <property type="entry name" value="MIP26555P1"/>
    <property type="match status" value="1"/>
</dbReference>
<dbReference type="SUPFAM" id="SSF46938">
    <property type="entry name" value="CRAL/TRIO N-terminal domain"/>
    <property type="match status" value="1"/>
</dbReference>
<accession>A0ABQ9G4F3</accession>
<evidence type="ECO:0000313" key="3">
    <source>
        <dbReference type="Proteomes" id="UP001159363"/>
    </source>
</evidence>
<dbReference type="InterPro" id="IPR011074">
    <property type="entry name" value="CRAL/TRIO_N_dom"/>
</dbReference>
<sequence length="307" mass="35394">MKGRGKTGDPRENPPNSDIVWHNFHILKSGRPPAGDHTRMSKSLELSPLSKQSAFIAHVELRETPTRVKEATATLRKLLKDSTVLRTNRPTSAVHWLSAVTVEGDDWASLLQKRKDTQIRRKSDTKPGFQKWSAESEQPIDYYDMFLCMLAARKDLYFRDDDDFLIRFLRPTKFYPESALKLMINIARFKKKYNKYVDNLAPKDEINTIHDHNILHVVLERDRSGRRIFVLKVGGELSLYSDTGYQPFPDLSSGHCPSALGHENCYRLFTSIMAIRKLWLWTWDIAVQHGHKEVVVVDVGYCSPAWP</sequence>
<dbReference type="EMBL" id="JARBHB010000015">
    <property type="protein sequence ID" value="KAJ8867345.1"/>
    <property type="molecule type" value="Genomic_DNA"/>
</dbReference>
<organism evidence="2 3">
    <name type="scientific">Dryococelus australis</name>
    <dbReference type="NCBI Taxonomy" id="614101"/>
    <lineage>
        <taxon>Eukaryota</taxon>
        <taxon>Metazoa</taxon>
        <taxon>Ecdysozoa</taxon>
        <taxon>Arthropoda</taxon>
        <taxon>Hexapoda</taxon>
        <taxon>Insecta</taxon>
        <taxon>Pterygota</taxon>
        <taxon>Neoptera</taxon>
        <taxon>Polyneoptera</taxon>
        <taxon>Phasmatodea</taxon>
        <taxon>Verophasmatodea</taxon>
        <taxon>Anareolatae</taxon>
        <taxon>Phasmatidae</taxon>
        <taxon>Eurycanthinae</taxon>
        <taxon>Dryococelus</taxon>
    </lineage>
</organism>
<dbReference type="InterPro" id="IPR036273">
    <property type="entry name" value="CRAL/TRIO_N_dom_sf"/>
</dbReference>
<dbReference type="PANTHER" id="PTHR10174">
    <property type="entry name" value="ALPHA-TOCOPHEROL TRANSFER PROTEIN-RELATED"/>
    <property type="match status" value="1"/>
</dbReference>
<protein>
    <recommendedName>
        <fullName evidence="1">CRAL/TRIO N-terminal domain-containing protein</fullName>
    </recommendedName>
</protein>
<proteinExistence type="predicted"/>
<dbReference type="Proteomes" id="UP001159363">
    <property type="component" value="Chromosome 14"/>
</dbReference>
<comment type="caution">
    <text evidence="2">The sequence shown here is derived from an EMBL/GenBank/DDBJ whole genome shotgun (WGS) entry which is preliminary data.</text>
</comment>
<dbReference type="InterPro" id="IPR036865">
    <property type="entry name" value="CRAL-TRIO_dom_sf"/>
</dbReference>
<gene>
    <name evidence="2" type="ORF">PR048_031146</name>
</gene>
<name>A0ABQ9G4F3_9NEOP</name>
<dbReference type="Gene3D" id="3.40.525.10">
    <property type="entry name" value="CRAL-TRIO lipid binding domain"/>
    <property type="match status" value="1"/>
</dbReference>